<dbReference type="AlphaFoldDB" id="A0A0D9XC17"/>
<dbReference type="HOGENOM" id="CLU_2200746_0_0_1"/>
<keyword evidence="2" id="KW-1185">Reference proteome</keyword>
<dbReference type="Proteomes" id="UP000032180">
    <property type="component" value="Chromosome 9"/>
</dbReference>
<accession>A0A0D9XC17</accession>
<dbReference type="Gramene" id="LPERR09G02700.1">
    <property type="protein sequence ID" value="LPERR09G02700.1"/>
    <property type="gene ID" value="LPERR09G02700"/>
</dbReference>
<proteinExistence type="predicted"/>
<dbReference type="EnsemblPlants" id="LPERR09G02700.1">
    <property type="protein sequence ID" value="LPERR09G02700.1"/>
    <property type="gene ID" value="LPERR09G02700"/>
</dbReference>
<dbReference type="SUPFAM" id="SSF118310">
    <property type="entry name" value="AN1-like Zinc finger"/>
    <property type="match status" value="1"/>
</dbReference>
<reference evidence="1 2" key="1">
    <citation type="submission" date="2012-08" db="EMBL/GenBank/DDBJ databases">
        <title>Oryza genome evolution.</title>
        <authorList>
            <person name="Wing R.A."/>
        </authorList>
    </citation>
    <scope>NUCLEOTIDE SEQUENCE</scope>
</reference>
<protein>
    <submittedName>
        <fullName evidence="1">Uncharacterized protein</fullName>
    </submittedName>
</protein>
<evidence type="ECO:0000313" key="1">
    <source>
        <dbReference type="EnsemblPlants" id="LPERR09G02700.1"/>
    </source>
</evidence>
<dbReference type="InterPro" id="IPR035896">
    <property type="entry name" value="AN1-like_Znf"/>
</dbReference>
<dbReference type="Gene3D" id="4.10.1110.10">
    <property type="entry name" value="AN1-like Zinc finger"/>
    <property type="match status" value="1"/>
</dbReference>
<dbReference type="InterPro" id="IPR050652">
    <property type="entry name" value="AN1_A20_ZnFinger"/>
</dbReference>
<reference evidence="1" key="3">
    <citation type="submission" date="2015-04" db="UniProtKB">
        <authorList>
            <consortium name="EnsemblPlants"/>
        </authorList>
    </citation>
    <scope>IDENTIFICATION</scope>
</reference>
<dbReference type="PANTHER" id="PTHR10634">
    <property type="entry name" value="AN1-TYPE ZINC FINGER PROTEIN"/>
    <property type="match status" value="1"/>
</dbReference>
<dbReference type="STRING" id="77586.A0A0D9XC17"/>
<name>A0A0D9XC17_9ORYZ</name>
<sequence length="108" mass="11274">MAATKRKCPDDETACGSDAGAAMFIAGCGFFGSEATNNRSSHAAAVETPAEAPVRDVPEEGWAHGCRCRSTFCGGDVHGCGFDYKGVGKEHIAKQKPLVVADKLATRI</sequence>
<organism evidence="1 2">
    <name type="scientific">Leersia perrieri</name>
    <dbReference type="NCBI Taxonomy" id="77586"/>
    <lineage>
        <taxon>Eukaryota</taxon>
        <taxon>Viridiplantae</taxon>
        <taxon>Streptophyta</taxon>
        <taxon>Embryophyta</taxon>
        <taxon>Tracheophyta</taxon>
        <taxon>Spermatophyta</taxon>
        <taxon>Magnoliopsida</taxon>
        <taxon>Liliopsida</taxon>
        <taxon>Poales</taxon>
        <taxon>Poaceae</taxon>
        <taxon>BOP clade</taxon>
        <taxon>Oryzoideae</taxon>
        <taxon>Oryzeae</taxon>
        <taxon>Oryzinae</taxon>
        <taxon>Leersia</taxon>
    </lineage>
</organism>
<reference evidence="2" key="2">
    <citation type="submission" date="2013-12" db="EMBL/GenBank/DDBJ databases">
        <authorList>
            <person name="Yu Y."/>
            <person name="Lee S."/>
            <person name="de Baynast K."/>
            <person name="Wissotski M."/>
            <person name="Liu L."/>
            <person name="Talag J."/>
            <person name="Goicoechea J."/>
            <person name="Angelova A."/>
            <person name="Jetty R."/>
            <person name="Kudrna D."/>
            <person name="Golser W."/>
            <person name="Rivera L."/>
            <person name="Zhang J."/>
            <person name="Wing R."/>
        </authorList>
    </citation>
    <scope>NUCLEOTIDE SEQUENCE</scope>
</reference>
<dbReference type="PANTHER" id="PTHR10634:SF98">
    <property type="entry name" value="ZINC FINGER A20 AND AN1 DOMAIN-CONTAINING STRESS-ASSOCIATED PROTEIN 3"/>
    <property type="match status" value="1"/>
</dbReference>
<evidence type="ECO:0000313" key="2">
    <source>
        <dbReference type="Proteomes" id="UP000032180"/>
    </source>
</evidence>